<evidence type="ECO:0000313" key="2">
    <source>
        <dbReference type="Proteomes" id="UP000199063"/>
    </source>
</evidence>
<dbReference type="EMBL" id="FNHI01000016">
    <property type="protein sequence ID" value="SDM97629.1"/>
    <property type="molecule type" value="Genomic_DNA"/>
</dbReference>
<name>A0A1G9XLA5_9ACTN</name>
<reference evidence="2" key="1">
    <citation type="submission" date="2016-10" db="EMBL/GenBank/DDBJ databases">
        <authorList>
            <person name="Varghese N."/>
            <person name="Submissions S."/>
        </authorList>
    </citation>
    <scope>NUCLEOTIDE SEQUENCE [LARGE SCALE GENOMIC DNA]</scope>
    <source>
        <strain evidence="2">CGMCC 4.7042</strain>
    </source>
</reference>
<dbReference type="Proteomes" id="UP000199063">
    <property type="component" value="Unassembled WGS sequence"/>
</dbReference>
<dbReference type="GeneID" id="40831919"/>
<keyword evidence="2" id="KW-1185">Reference proteome</keyword>
<proteinExistence type="predicted"/>
<dbReference type="OrthoDB" id="6636929at2"/>
<evidence type="ECO:0000313" key="1">
    <source>
        <dbReference type="EMBL" id="SDM97629.1"/>
    </source>
</evidence>
<accession>A0A1G9XLA5</accession>
<dbReference type="RefSeq" id="WP_093657946.1">
    <property type="nucleotide sequence ID" value="NZ_FNHI01000016.1"/>
</dbReference>
<protein>
    <submittedName>
        <fullName evidence="1">Uncharacterized protein</fullName>
    </submittedName>
</protein>
<organism evidence="1 2">
    <name type="scientific">Streptomyces wuyuanensis</name>
    <dbReference type="NCBI Taxonomy" id="1196353"/>
    <lineage>
        <taxon>Bacteria</taxon>
        <taxon>Bacillati</taxon>
        <taxon>Actinomycetota</taxon>
        <taxon>Actinomycetes</taxon>
        <taxon>Kitasatosporales</taxon>
        <taxon>Streptomycetaceae</taxon>
        <taxon>Streptomyces</taxon>
    </lineage>
</organism>
<dbReference type="AlphaFoldDB" id="A0A1G9XLA5"/>
<dbReference type="STRING" id="1196353.SAMN05444921_11690"/>
<sequence length="298" mass="32168">MQVTPLNPYARLPRPYRAMHTVDSTIDAEGRAHWLLSERPPATGPAPEGGGHEPYDALVVTVGDGDPRQTHLSSVVHPRGLLGALPDGGFVVAAARTRRATGPGEQVQVFDALGRASWTFDVGDAVEHLLVDTGGDLWVGHFDENPEGIRRWNVSGELLWESGDTAPGAGWIMDCYALNIGRHTVWACPYTEFPVLEIREGAPVRVRSNGVRGARALAVAGERIVFFGGYGDDADRLVVCATTGSGVEPAKTTRVVRPDGGRLGRRRVVSRDARVYVQEEPYTEWYVLDAGATLPAAL</sequence>
<dbReference type="SUPFAM" id="SSF101898">
    <property type="entry name" value="NHL repeat"/>
    <property type="match status" value="1"/>
</dbReference>
<gene>
    <name evidence="1" type="ORF">SAMN05444921_11690</name>
</gene>